<sequence>MSRFLQEIITDENLVWDKSLGNKPENFIVRLASKTIDELKRNRKELKNLDKSNLPELKNEINELKITKILHGVGLVIIDSKCFTDFSDEEVIEIYKNICKTLGTLLTQNIKNEKLVKVQYEEKSMQHGGRYHQSKEGGSFHTDSPHWEQVPDFVGMHCINPAKKGGESKF</sequence>
<dbReference type="InterPro" id="IPR042098">
    <property type="entry name" value="TauD-like_sf"/>
</dbReference>
<proteinExistence type="predicted"/>
<dbReference type="Gene3D" id="3.60.130.10">
    <property type="entry name" value="Clavaminate synthase-like"/>
    <property type="match status" value="1"/>
</dbReference>
<dbReference type="SUPFAM" id="SSF51197">
    <property type="entry name" value="Clavaminate synthase-like"/>
    <property type="match status" value="1"/>
</dbReference>
<dbReference type="AlphaFoldDB" id="A0A383EZT2"/>
<gene>
    <name evidence="3" type="ORF">METZ01_LOCUS515105</name>
</gene>
<dbReference type="InterPro" id="IPR003819">
    <property type="entry name" value="TauD/TfdA-like"/>
</dbReference>
<organism evidence="3">
    <name type="scientific">marine metagenome</name>
    <dbReference type="NCBI Taxonomy" id="408172"/>
    <lineage>
        <taxon>unclassified sequences</taxon>
        <taxon>metagenomes</taxon>
        <taxon>ecological metagenomes</taxon>
    </lineage>
</organism>
<feature type="domain" description="TauD/TfdA-like" evidence="2">
    <location>
        <begin position="53"/>
        <end position="170"/>
    </location>
</feature>
<evidence type="ECO:0000256" key="1">
    <source>
        <dbReference type="ARBA" id="ARBA00023002"/>
    </source>
</evidence>
<keyword evidence="1" id="KW-0560">Oxidoreductase</keyword>
<protein>
    <recommendedName>
        <fullName evidence="2">TauD/TfdA-like domain-containing protein</fullName>
    </recommendedName>
</protein>
<reference evidence="3" key="1">
    <citation type="submission" date="2018-05" db="EMBL/GenBank/DDBJ databases">
        <authorList>
            <person name="Lanie J.A."/>
            <person name="Ng W.-L."/>
            <person name="Kazmierczak K.M."/>
            <person name="Andrzejewski T.M."/>
            <person name="Davidsen T.M."/>
            <person name="Wayne K.J."/>
            <person name="Tettelin H."/>
            <person name="Glass J.I."/>
            <person name="Rusch D."/>
            <person name="Podicherti R."/>
            <person name="Tsui H.-C.T."/>
            <person name="Winkler M.E."/>
        </authorList>
    </citation>
    <scope>NUCLEOTIDE SEQUENCE</scope>
</reference>
<dbReference type="EMBL" id="UINC01230217">
    <property type="protein sequence ID" value="SVE62251.1"/>
    <property type="molecule type" value="Genomic_DNA"/>
</dbReference>
<dbReference type="GO" id="GO:0016491">
    <property type="term" value="F:oxidoreductase activity"/>
    <property type="evidence" value="ECO:0007669"/>
    <property type="project" value="UniProtKB-KW"/>
</dbReference>
<evidence type="ECO:0000313" key="3">
    <source>
        <dbReference type="EMBL" id="SVE62251.1"/>
    </source>
</evidence>
<accession>A0A383EZT2</accession>
<dbReference type="Pfam" id="PF02668">
    <property type="entry name" value="TauD"/>
    <property type="match status" value="1"/>
</dbReference>
<feature type="non-terminal residue" evidence="3">
    <location>
        <position position="170"/>
    </location>
</feature>
<name>A0A383EZT2_9ZZZZ</name>
<evidence type="ECO:0000259" key="2">
    <source>
        <dbReference type="Pfam" id="PF02668"/>
    </source>
</evidence>